<dbReference type="Pfam" id="PF13493">
    <property type="entry name" value="DUF4118"/>
    <property type="match status" value="1"/>
</dbReference>
<dbReference type="InterPro" id="IPR052023">
    <property type="entry name" value="Histidine_kinase_KdpD"/>
</dbReference>
<evidence type="ECO:0000256" key="13">
    <source>
        <dbReference type="SAM" id="Phobius"/>
    </source>
</evidence>
<dbReference type="InterPro" id="IPR025201">
    <property type="entry name" value="KdpD_TM"/>
</dbReference>
<dbReference type="SUPFAM" id="SSF55874">
    <property type="entry name" value="ATPase domain of HSP90 chaperone/DNA topoisomerase II/histidine kinase"/>
    <property type="match status" value="1"/>
</dbReference>
<keyword evidence="16" id="KW-1185">Reference proteome</keyword>
<evidence type="ECO:0000256" key="11">
    <source>
        <dbReference type="ARBA" id="ARBA00023012"/>
    </source>
</evidence>
<dbReference type="InterPro" id="IPR029016">
    <property type="entry name" value="GAF-like_dom_sf"/>
</dbReference>
<dbReference type="InterPro" id="IPR004358">
    <property type="entry name" value="Sig_transdc_His_kin-like_C"/>
</dbReference>
<dbReference type="RefSeq" id="WP_375356751.1">
    <property type="nucleotide sequence ID" value="NZ_JBHHMI010000017.1"/>
</dbReference>
<dbReference type="SMART" id="SM00387">
    <property type="entry name" value="HATPase_c"/>
    <property type="match status" value="1"/>
</dbReference>
<evidence type="ECO:0000259" key="14">
    <source>
        <dbReference type="PROSITE" id="PS50109"/>
    </source>
</evidence>
<evidence type="ECO:0000256" key="8">
    <source>
        <dbReference type="ARBA" id="ARBA00022777"/>
    </source>
</evidence>
<accession>A0ABV5AWE2</accession>
<sequence>MVQKRPYIWVTLSIILLTVALKWIGGPFFDLVNIALIYLLPVLISAVYGSKGSSFYAAGLGVLAFDFFFVPPQLSFTVADLRYVVSFIIFLSVAALTGSLAARLKQQLEYSRQREEHTASLYTLSKEMNAIADIPALLDHVVLQVSRSVEAEAVIYLPDSKDELELAASYPGASAWGRSEGEMVIARWVYRHGVRAGRGADKLRESAGLYIPLRIEEKTYGVLGVNLKSALPSPETARLLEALAEIAASAIARLKLSEEARLAHLTAESERLRTAILDSVSHELRTPLATVIGSATALLEGDRLFSKEDRLDLLATIRDGALRMNRLVSNLLGMIKLESGMLKLRKKWCDIEDLLGVVLQQVQDFQQQRKLLVYMPGNIPLIQGDEVLLEQMLVNVVSNAIKYSPDGSEVTIEVHAEADSIIISVRDRGMGLEAADQERIFDKFYRADRTKHVPGTGLGLAICKGIVELHDGTISAEPAPDRGTIITICLPLSDENKSMSMHSEGEMENL</sequence>
<dbReference type="PANTHER" id="PTHR45569">
    <property type="entry name" value="SENSOR PROTEIN KDPD"/>
    <property type="match status" value="1"/>
</dbReference>
<gene>
    <name evidence="15" type="ORF">ACE41H_17340</name>
</gene>
<dbReference type="SMART" id="SM00388">
    <property type="entry name" value="HisKA"/>
    <property type="match status" value="1"/>
</dbReference>
<dbReference type="InterPro" id="IPR003594">
    <property type="entry name" value="HATPase_dom"/>
</dbReference>
<comment type="subcellular location">
    <subcellularLocation>
        <location evidence="2">Membrane</location>
        <topology evidence="2">Multi-pass membrane protein</topology>
    </subcellularLocation>
</comment>
<keyword evidence="8" id="KW-0418">Kinase</keyword>
<dbReference type="Gene3D" id="3.30.450.40">
    <property type="match status" value="1"/>
</dbReference>
<keyword evidence="6 13" id="KW-0812">Transmembrane</keyword>
<feature type="domain" description="Histidine kinase" evidence="14">
    <location>
        <begin position="279"/>
        <end position="494"/>
    </location>
</feature>
<keyword evidence="5" id="KW-0808">Transferase</keyword>
<dbReference type="InterPro" id="IPR005467">
    <property type="entry name" value="His_kinase_dom"/>
</dbReference>
<comment type="catalytic activity">
    <reaction evidence="1">
        <text>ATP + protein L-histidine = ADP + protein N-phospho-L-histidine.</text>
        <dbReference type="EC" id="2.7.13.3"/>
    </reaction>
</comment>
<reference evidence="15 16" key="1">
    <citation type="submission" date="2024-09" db="EMBL/GenBank/DDBJ databases">
        <title>Paenibacillus zeirhizospherea sp. nov., isolated from surface of the maize (Zea mays) roots in a horticulture field, Hungary.</title>
        <authorList>
            <person name="Marton D."/>
            <person name="Farkas M."/>
            <person name="Bedics A."/>
            <person name="Toth E."/>
            <person name="Tancsics A."/>
            <person name="Boka K."/>
            <person name="Maroti G."/>
            <person name="Kriszt B."/>
            <person name="Cserhati M."/>
        </authorList>
    </citation>
    <scope>NUCLEOTIDE SEQUENCE [LARGE SCALE GENOMIC DNA]</scope>
    <source>
        <strain evidence="15 16">KCTC 33519</strain>
    </source>
</reference>
<organism evidence="15 16">
    <name type="scientific">Paenibacillus enshidis</name>
    <dbReference type="NCBI Taxonomy" id="1458439"/>
    <lineage>
        <taxon>Bacteria</taxon>
        <taxon>Bacillati</taxon>
        <taxon>Bacillota</taxon>
        <taxon>Bacilli</taxon>
        <taxon>Bacillales</taxon>
        <taxon>Paenibacillaceae</taxon>
        <taxon>Paenibacillus</taxon>
    </lineage>
</organism>
<dbReference type="CDD" id="cd00075">
    <property type="entry name" value="HATPase"/>
    <property type="match status" value="1"/>
</dbReference>
<dbReference type="GO" id="GO:0005524">
    <property type="term" value="F:ATP binding"/>
    <property type="evidence" value="ECO:0007669"/>
    <property type="project" value="UniProtKB-KW"/>
</dbReference>
<keyword evidence="11" id="KW-0902">Two-component regulatory system</keyword>
<dbReference type="InterPro" id="IPR036890">
    <property type="entry name" value="HATPase_C_sf"/>
</dbReference>
<evidence type="ECO:0000256" key="10">
    <source>
        <dbReference type="ARBA" id="ARBA00022989"/>
    </source>
</evidence>
<evidence type="ECO:0000256" key="2">
    <source>
        <dbReference type="ARBA" id="ARBA00004141"/>
    </source>
</evidence>
<dbReference type="EMBL" id="JBHHMI010000017">
    <property type="protein sequence ID" value="MFB5268530.1"/>
    <property type="molecule type" value="Genomic_DNA"/>
</dbReference>
<proteinExistence type="predicted"/>
<evidence type="ECO:0000256" key="5">
    <source>
        <dbReference type="ARBA" id="ARBA00022679"/>
    </source>
</evidence>
<dbReference type="SUPFAM" id="SSF47384">
    <property type="entry name" value="Homodimeric domain of signal transducing histidine kinase"/>
    <property type="match status" value="1"/>
</dbReference>
<dbReference type="Gene3D" id="3.30.565.10">
    <property type="entry name" value="Histidine kinase-like ATPase, C-terminal domain"/>
    <property type="match status" value="1"/>
</dbReference>
<evidence type="ECO:0000313" key="15">
    <source>
        <dbReference type="EMBL" id="MFB5268530.1"/>
    </source>
</evidence>
<dbReference type="PANTHER" id="PTHR45569:SF1">
    <property type="entry name" value="SENSOR PROTEIN KDPD"/>
    <property type="match status" value="1"/>
</dbReference>
<evidence type="ECO:0000256" key="7">
    <source>
        <dbReference type="ARBA" id="ARBA00022741"/>
    </source>
</evidence>
<dbReference type="InterPro" id="IPR036097">
    <property type="entry name" value="HisK_dim/P_sf"/>
</dbReference>
<dbReference type="Gene3D" id="1.20.120.620">
    <property type="entry name" value="Backbone structure of the membrane domain of e. Coli histidine kinase receptor kdpd"/>
    <property type="match status" value="1"/>
</dbReference>
<dbReference type="CDD" id="cd00082">
    <property type="entry name" value="HisKA"/>
    <property type="match status" value="1"/>
</dbReference>
<dbReference type="SUPFAM" id="SSF55781">
    <property type="entry name" value="GAF domain-like"/>
    <property type="match status" value="1"/>
</dbReference>
<dbReference type="Pfam" id="PF00512">
    <property type="entry name" value="HisKA"/>
    <property type="match status" value="1"/>
</dbReference>
<evidence type="ECO:0000256" key="4">
    <source>
        <dbReference type="ARBA" id="ARBA00022553"/>
    </source>
</evidence>
<dbReference type="Proteomes" id="UP001580346">
    <property type="component" value="Unassembled WGS sequence"/>
</dbReference>
<dbReference type="PROSITE" id="PS50109">
    <property type="entry name" value="HIS_KIN"/>
    <property type="match status" value="1"/>
</dbReference>
<evidence type="ECO:0000256" key="6">
    <source>
        <dbReference type="ARBA" id="ARBA00022692"/>
    </source>
</evidence>
<evidence type="ECO:0000256" key="3">
    <source>
        <dbReference type="ARBA" id="ARBA00012438"/>
    </source>
</evidence>
<dbReference type="Gene3D" id="1.10.287.130">
    <property type="match status" value="1"/>
</dbReference>
<evidence type="ECO:0000256" key="9">
    <source>
        <dbReference type="ARBA" id="ARBA00022840"/>
    </source>
</evidence>
<feature type="transmembrane region" description="Helical" evidence="13">
    <location>
        <begin position="55"/>
        <end position="71"/>
    </location>
</feature>
<dbReference type="EC" id="2.7.13.3" evidence="3"/>
<keyword evidence="10 13" id="KW-1133">Transmembrane helix</keyword>
<protein>
    <recommendedName>
        <fullName evidence="3">histidine kinase</fullName>
        <ecNumber evidence="3">2.7.13.3</ecNumber>
    </recommendedName>
</protein>
<dbReference type="Pfam" id="PF02518">
    <property type="entry name" value="HATPase_c"/>
    <property type="match status" value="1"/>
</dbReference>
<keyword evidence="12 13" id="KW-0472">Membrane</keyword>
<comment type="caution">
    <text evidence="15">The sequence shown here is derived from an EMBL/GenBank/DDBJ whole genome shotgun (WGS) entry which is preliminary data.</text>
</comment>
<evidence type="ECO:0000313" key="16">
    <source>
        <dbReference type="Proteomes" id="UP001580346"/>
    </source>
</evidence>
<evidence type="ECO:0000256" key="12">
    <source>
        <dbReference type="ARBA" id="ARBA00023136"/>
    </source>
</evidence>
<dbReference type="InterPro" id="IPR003661">
    <property type="entry name" value="HisK_dim/P_dom"/>
</dbReference>
<keyword evidence="4" id="KW-0597">Phosphoprotein</keyword>
<keyword evidence="7" id="KW-0547">Nucleotide-binding</keyword>
<dbReference type="PRINTS" id="PR00344">
    <property type="entry name" value="BCTRLSENSOR"/>
</dbReference>
<dbReference type="InterPro" id="IPR003018">
    <property type="entry name" value="GAF"/>
</dbReference>
<keyword evidence="9 15" id="KW-0067">ATP-binding</keyword>
<feature type="transmembrane region" description="Helical" evidence="13">
    <location>
        <begin position="83"/>
        <end position="104"/>
    </location>
</feature>
<dbReference type="InterPro" id="IPR038318">
    <property type="entry name" value="KdpD_sf"/>
</dbReference>
<feature type="transmembrane region" description="Helical" evidence="13">
    <location>
        <begin position="7"/>
        <end position="25"/>
    </location>
</feature>
<dbReference type="Pfam" id="PF13492">
    <property type="entry name" value="GAF_3"/>
    <property type="match status" value="1"/>
</dbReference>
<name>A0ABV5AWE2_9BACL</name>
<evidence type="ECO:0000256" key="1">
    <source>
        <dbReference type="ARBA" id="ARBA00000085"/>
    </source>
</evidence>